<evidence type="ECO:0000313" key="4">
    <source>
        <dbReference type="Proteomes" id="UP000294513"/>
    </source>
</evidence>
<dbReference type="EMBL" id="SMKU01000537">
    <property type="protein sequence ID" value="TDD62250.1"/>
    <property type="molecule type" value="Genomic_DNA"/>
</dbReference>
<reference evidence="3 4" key="1">
    <citation type="submission" date="2019-03" db="EMBL/GenBank/DDBJ databases">
        <title>Draft genome sequences of novel Actinobacteria.</title>
        <authorList>
            <person name="Sahin N."/>
            <person name="Ay H."/>
            <person name="Saygin H."/>
        </authorList>
    </citation>
    <scope>NUCLEOTIDE SEQUENCE [LARGE SCALE GENOMIC DNA]</scope>
    <source>
        <strain evidence="3 4">H3C3</strain>
    </source>
</reference>
<name>A0A4R4ZUT7_9ACTN</name>
<dbReference type="OrthoDB" id="156718at2"/>
<feature type="transmembrane region" description="Helical" evidence="2">
    <location>
        <begin position="220"/>
        <end position="238"/>
    </location>
</feature>
<dbReference type="Pfam" id="PF14333">
    <property type="entry name" value="DUF4389"/>
    <property type="match status" value="2"/>
</dbReference>
<gene>
    <name evidence="3" type="ORF">E1298_44830</name>
</gene>
<feature type="region of interest" description="Disordered" evidence="1">
    <location>
        <begin position="1"/>
        <end position="21"/>
    </location>
</feature>
<evidence type="ECO:0000313" key="3">
    <source>
        <dbReference type="EMBL" id="TDD62250.1"/>
    </source>
</evidence>
<sequence length="242" mass="25930">MAETTAGAAPGGEWRPTLDIDGPSEQSRVTVLFRAILLIPQVIVVVVLGIVADIVVIIGWFAALALGRLPDWAAGFLTGYLAWSVRVGAYGYLLVEQYPPFAWTPDAYPVRVEVRPGSLNRLAVLFRIILIIPAAIVSNVVATGWVVAGFVIWLIVLIQGRMPPGLFEATAAVERYMMRVQAYGMLLTSAYPKDLFGDGEGGPRVSATRPLTLSGTARNLMVLFIVLGVLGIVLQAIARASG</sequence>
<keyword evidence="2" id="KW-0812">Transmembrane</keyword>
<keyword evidence="2" id="KW-0472">Membrane</keyword>
<accession>A0A4R4ZUT7</accession>
<dbReference type="RefSeq" id="WP_131903468.1">
    <property type="nucleotide sequence ID" value="NZ_SMKU01000537.1"/>
</dbReference>
<dbReference type="InterPro" id="IPR025498">
    <property type="entry name" value="DUF4389"/>
</dbReference>
<feature type="transmembrane region" description="Helical" evidence="2">
    <location>
        <begin position="125"/>
        <end position="158"/>
    </location>
</feature>
<keyword evidence="2" id="KW-1133">Transmembrane helix</keyword>
<keyword evidence="4" id="KW-1185">Reference proteome</keyword>
<dbReference type="AlphaFoldDB" id="A0A4R4ZUT7"/>
<feature type="compositionally biased region" description="Low complexity" evidence="1">
    <location>
        <begin position="1"/>
        <end position="13"/>
    </location>
</feature>
<feature type="transmembrane region" description="Helical" evidence="2">
    <location>
        <begin position="72"/>
        <end position="95"/>
    </location>
</feature>
<feature type="transmembrane region" description="Helical" evidence="2">
    <location>
        <begin position="42"/>
        <end position="66"/>
    </location>
</feature>
<proteinExistence type="predicted"/>
<organism evidence="3 4">
    <name type="scientific">Actinomadura rubrisoli</name>
    <dbReference type="NCBI Taxonomy" id="2530368"/>
    <lineage>
        <taxon>Bacteria</taxon>
        <taxon>Bacillati</taxon>
        <taxon>Actinomycetota</taxon>
        <taxon>Actinomycetes</taxon>
        <taxon>Streptosporangiales</taxon>
        <taxon>Thermomonosporaceae</taxon>
        <taxon>Actinomadura</taxon>
    </lineage>
</organism>
<protein>
    <submittedName>
        <fullName evidence="3">DUF4389 domain-containing protein</fullName>
    </submittedName>
</protein>
<evidence type="ECO:0000256" key="1">
    <source>
        <dbReference type="SAM" id="MobiDB-lite"/>
    </source>
</evidence>
<evidence type="ECO:0000256" key="2">
    <source>
        <dbReference type="SAM" id="Phobius"/>
    </source>
</evidence>
<dbReference type="Proteomes" id="UP000294513">
    <property type="component" value="Unassembled WGS sequence"/>
</dbReference>
<comment type="caution">
    <text evidence="3">The sequence shown here is derived from an EMBL/GenBank/DDBJ whole genome shotgun (WGS) entry which is preliminary data.</text>
</comment>